<comment type="cofactor">
    <cofactor evidence="1">
        <name>Zn(2+)</name>
        <dbReference type="ChEBI" id="CHEBI:29105"/>
    </cofactor>
</comment>
<dbReference type="Proteomes" id="UP000448575">
    <property type="component" value="Unassembled WGS sequence"/>
</dbReference>
<keyword evidence="8" id="KW-1185">Reference proteome</keyword>
<accession>A0A6N9HEB0</accession>
<feature type="signal peptide" evidence="5">
    <location>
        <begin position="1"/>
        <end position="21"/>
    </location>
</feature>
<evidence type="ECO:0000256" key="3">
    <source>
        <dbReference type="ARBA" id="ARBA00022801"/>
    </source>
</evidence>
<comment type="caution">
    <text evidence="7">The sequence shown here is derived from an EMBL/GenBank/DDBJ whole genome shotgun (WGS) entry which is preliminary data.</text>
</comment>
<dbReference type="InterPro" id="IPR011650">
    <property type="entry name" value="Peptidase_M20_dimer"/>
</dbReference>
<dbReference type="PANTHER" id="PTHR43808:SF32">
    <property type="entry name" value="ARGE_DAPE-RELATED DEACYLASE"/>
    <property type="match status" value="1"/>
</dbReference>
<feature type="domain" description="Peptidase M20 dimerisation" evidence="6">
    <location>
        <begin position="216"/>
        <end position="332"/>
    </location>
</feature>
<dbReference type="SUPFAM" id="SSF53187">
    <property type="entry name" value="Zn-dependent exopeptidases"/>
    <property type="match status" value="1"/>
</dbReference>
<keyword evidence="2" id="KW-0479">Metal-binding</keyword>
<sequence length="433" mass="46206">MRLTRLFVSLLAAGLMGSAAAQTLTPEEERIVASVKANSGKALELLEKSVNINSGTMNHAGVREVGQLFRAEFDKLGFKTQWIDMPREMQRAGHLVATREGKQGKRVLLIGHLDTVFEADSPMQKWERVGDRARGQGVNDMKGGDVIIIEALRALHASGALENTSISVIFTGDEENAGEPKEISRRDMVEMAKRSDVALAYEATMLDAQGKATGTIGRRSSTSWLLDVKGMQGHSSGIFSNNAGYGAVYEAARILDAFRQQLQEPNLTFNPGVIVGGTEIGYDDTTAKGSAFGKTNVIANATRVTGDLRFLTPEQGEQARARMRAIVAQSLPGTSAAIKFHDGYPPMAPTPGNLKVLELYSQASADAGLGPIAALAPGLRGAGDIQFAAPYVDSLDGLGAIGRGSHAPGEDLDIRSIEQGAIRTAILLHRLTR</sequence>
<dbReference type="InterPro" id="IPR001261">
    <property type="entry name" value="ArgE/DapE_CS"/>
</dbReference>
<dbReference type="Pfam" id="PF07687">
    <property type="entry name" value="M20_dimer"/>
    <property type="match status" value="1"/>
</dbReference>
<dbReference type="InterPro" id="IPR050072">
    <property type="entry name" value="Peptidase_M20A"/>
</dbReference>
<dbReference type="RefSeq" id="WP_161024901.1">
    <property type="nucleotide sequence ID" value="NZ_WWCJ01000004.1"/>
</dbReference>
<evidence type="ECO:0000256" key="5">
    <source>
        <dbReference type="SAM" id="SignalP"/>
    </source>
</evidence>
<proteinExistence type="predicted"/>
<keyword evidence="5" id="KW-0732">Signal</keyword>
<evidence type="ECO:0000313" key="8">
    <source>
        <dbReference type="Proteomes" id="UP000448575"/>
    </source>
</evidence>
<dbReference type="PANTHER" id="PTHR43808">
    <property type="entry name" value="ACETYLORNITHINE DEACETYLASE"/>
    <property type="match status" value="1"/>
</dbReference>
<dbReference type="PROSITE" id="PS00758">
    <property type="entry name" value="ARGE_DAPE_CPG2_1"/>
    <property type="match status" value="1"/>
</dbReference>
<dbReference type="GO" id="GO:0016787">
    <property type="term" value="F:hydrolase activity"/>
    <property type="evidence" value="ECO:0007669"/>
    <property type="project" value="UniProtKB-KW"/>
</dbReference>
<protein>
    <submittedName>
        <fullName evidence="7">M20/M25/M40 family metallo-hydrolase</fullName>
    </submittedName>
</protein>
<organism evidence="7 8">
    <name type="scientific">Pseudoduganella guangdongensis</name>
    <dbReference type="NCBI Taxonomy" id="2692179"/>
    <lineage>
        <taxon>Bacteria</taxon>
        <taxon>Pseudomonadati</taxon>
        <taxon>Pseudomonadota</taxon>
        <taxon>Betaproteobacteria</taxon>
        <taxon>Burkholderiales</taxon>
        <taxon>Oxalobacteraceae</taxon>
        <taxon>Telluria group</taxon>
        <taxon>Pseudoduganella</taxon>
    </lineage>
</organism>
<dbReference type="GO" id="GO:0046872">
    <property type="term" value="F:metal ion binding"/>
    <property type="evidence" value="ECO:0007669"/>
    <property type="project" value="UniProtKB-KW"/>
</dbReference>
<reference evidence="7 8" key="1">
    <citation type="submission" date="2019-12" db="EMBL/GenBank/DDBJ databases">
        <title>Novel species isolated from a subtropical stream in China.</title>
        <authorList>
            <person name="Lu H."/>
        </authorList>
    </citation>
    <scope>NUCLEOTIDE SEQUENCE [LARGE SCALE GENOMIC DNA]</scope>
    <source>
        <strain evidence="7 8">DS3</strain>
    </source>
</reference>
<dbReference type="Pfam" id="PF01546">
    <property type="entry name" value="Peptidase_M20"/>
    <property type="match status" value="1"/>
</dbReference>
<dbReference type="Gene3D" id="3.40.630.10">
    <property type="entry name" value="Zn peptidases"/>
    <property type="match status" value="1"/>
</dbReference>
<feature type="chain" id="PRO_5026935953" evidence="5">
    <location>
        <begin position="22"/>
        <end position="433"/>
    </location>
</feature>
<dbReference type="EMBL" id="WWCJ01000004">
    <property type="protein sequence ID" value="MYN01908.1"/>
    <property type="molecule type" value="Genomic_DNA"/>
</dbReference>
<dbReference type="InterPro" id="IPR002933">
    <property type="entry name" value="Peptidase_M20"/>
</dbReference>
<evidence type="ECO:0000256" key="1">
    <source>
        <dbReference type="ARBA" id="ARBA00001947"/>
    </source>
</evidence>
<name>A0A6N9HEB0_9BURK</name>
<evidence type="ECO:0000313" key="7">
    <source>
        <dbReference type="EMBL" id="MYN01908.1"/>
    </source>
</evidence>
<evidence type="ECO:0000256" key="4">
    <source>
        <dbReference type="ARBA" id="ARBA00022833"/>
    </source>
</evidence>
<dbReference type="InterPro" id="IPR036264">
    <property type="entry name" value="Bact_exopeptidase_dim_dom"/>
</dbReference>
<dbReference type="AlphaFoldDB" id="A0A6N9HEB0"/>
<evidence type="ECO:0000259" key="6">
    <source>
        <dbReference type="Pfam" id="PF07687"/>
    </source>
</evidence>
<dbReference type="SUPFAM" id="SSF55031">
    <property type="entry name" value="Bacterial exopeptidase dimerisation domain"/>
    <property type="match status" value="1"/>
</dbReference>
<dbReference type="Gene3D" id="3.30.70.360">
    <property type="match status" value="1"/>
</dbReference>
<gene>
    <name evidence="7" type="ORF">GTP41_07315</name>
</gene>
<keyword evidence="3 7" id="KW-0378">Hydrolase</keyword>
<keyword evidence="4" id="KW-0862">Zinc</keyword>
<evidence type="ECO:0000256" key="2">
    <source>
        <dbReference type="ARBA" id="ARBA00022723"/>
    </source>
</evidence>